<keyword evidence="2" id="KW-1185">Reference proteome</keyword>
<accession>A0A833RIM6</accession>
<dbReference type="AlphaFoldDB" id="A0A833RIM6"/>
<dbReference type="EMBL" id="WNWW01000163">
    <property type="protein sequence ID" value="KAF3429424.1"/>
    <property type="molecule type" value="Genomic_DNA"/>
</dbReference>
<reference evidence="1" key="1">
    <citation type="submission" date="2019-11" db="EMBL/GenBank/DDBJ databases">
        <title>The nuclear and mitochondrial genomes of Frieseomelitta varia - a highly eusocial stingless bee (Meliponini) with a permanently sterile worker caste.</title>
        <authorList>
            <person name="Freitas F.C.P."/>
            <person name="Lourenco A.P."/>
            <person name="Nunes F.M.F."/>
            <person name="Paschoal A.R."/>
            <person name="Abreu F.C.P."/>
            <person name="Barbin F.O."/>
            <person name="Bataglia L."/>
            <person name="Cardoso-Junior C.A.M."/>
            <person name="Cervoni M.S."/>
            <person name="Silva S.R."/>
            <person name="Dalarmi F."/>
            <person name="Del Lama M.A."/>
            <person name="Depintor T.S."/>
            <person name="Ferreira K.M."/>
            <person name="Goria P.S."/>
            <person name="Jaskot M.C."/>
            <person name="Lago D.C."/>
            <person name="Luna-Lucena D."/>
            <person name="Moda L.M."/>
            <person name="Nascimento L."/>
            <person name="Pedrino M."/>
            <person name="Rabico F.O."/>
            <person name="Sanches F.C."/>
            <person name="Santos D.E."/>
            <person name="Santos C.G."/>
            <person name="Vieira J."/>
            <person name="Lopes T.F."/>
            <person name="Barchuk A.R."/>
            <person name="Hartfelder K."/>
            <person name="Simoes Z.L.P."/>
            <person name="Bitondi M.M.G."/>
            <person name="Pinheiro D.G."/>
        </authorList>
    </citation>
    <scope>NUCLEOTIDE SEQUENCE</scope>
    <source>
        <strain evidence="1">USP_RPSP 00005682</strain>
        <tissue evidence="1">Whole individual</tissue>
    </source>
</reference>
<evidence type="ECO:0000313" key="1">
    <source>
        <dbReference type="EMBL" id="KAF3429424.1"/>
    </source>
</evidence>
<sequence length="76" mass="8368">MVESELNSKHNHKCDVKDERLNGCGSKDLELARIGTAGKTLDPEKGSIVKADFEKAIELAVHLKSNPHFARELAIL</sequence>
<gene>
    <name evidence="1" type="ORF">E2986_11414</name>
</gene>
<organism evidence="1 2">
    <name type="scientific">Frieseomelitta varia</name>
    <dbReference type="NCBI Taxonomy" id="561572"/>
    <lineage>
        <taxon>Eukaryota</taxon>
        <taxon>Metazoa</taxon>
        <taxon>Ecdysozoa</taxon>
        <taxon>Arthropoda</taxon>
        <taxon>Hexapoda</taxon>
        <taxon>Insecta</taxon>
        <taxon>Pterygota</taxon>
        <taxon>Neoptera</taxon>
        <taxon>Endopterygota</taxon>
        <taxon>Hymenoptera</taxon>
        <taxon>Apocrita</taxon>
        <taxon>Aculeata</taxon>
        <taxon>Apoidea</taxon>
        <taxon>Anthophila</taxon>
        <taxon>Apidae</taxon>
        <taxon>Frieseomelitta</taxon>
    </lineage>
</organism>
<proteinExistence type="predicted"/>
<dbReference type="Proteomes" id="UP000655588">
    <property type="component" value="Unassembled WGS sequence"/>
</dbReference>
<evidence type="ECO:0000313" key="2">
    <source>
        <dbReference type="Proteomes" id="UP000655588"/>
    </source>
</evidence>
<comment type="caution">
    <text evidence="1">The sequence shown here is derived from an EMBL/GenBank/DDBJ whole genome shotgun (WGS) entry which is preliminary data.</text>
</comment>
<protein>
    <submittedName>
        <fullName evidence="1">Uncharacterized protein</fullName>
    </submittedName>
</protein>
<name>A0A833RIM6_9HYME</name>